<keyword evidence="17" id="KW-0190">Covalent protein-DNA linkage</keyword>
<dbReference type="GO" id="GO:0042025">
    <property type="term" value="C:host cell nucleus"/>
    <property type="evidence" value="ECO:0007669"/>
    <property type="project" value="UniProtKB-SubCell"/>
</dbReference>
<evidence type="ECO:0000256" key="6">
    <source>
        <dbReference type="ARBA" id="ARBA00022562"/>
    </source>
</evidence>
<dbReference type="GO" id="GO:0003723">
    <property type="term" value="F:RNA binding"/>
    <property type="evidence" value="ECO:0007669"/>
    <property type="project" value="InterPro"/>
</dbReference>
<evidence type="ECO:0000256" key="22">
    <source>
        <dbReference type="ARBA" id="ARBA00049360"/>
    </source>
</evidence>
<reference evidence="25 26" key="1">
    <citation type="submission" date="2019-02" db="EMBL/GenBank/DDBJ databases">
        <title>Diverse ssDNA viruses associated with capybara (Hydrochoerus hydrochaeris) in Brazil.</title>
        <authorList>
            <person name="Fontenele R.S."/>
            <person name="Lamas N.S."/>
            <person name="Lacorte C."/>
            <person name="Varsani A."/>
            <person name="Ribeiro S.G."/>
        </authorList>
    </citation>
    <scope>NUCLEOTIDE SEQUENCE [LARGE SCALE GENOMIC DNA]</scope>
    <source>
        <strain evidence="25">Cap1_578</strain>
    </source>
</reference>
<evidence type="ECO:0000256" key="13">
    <source>
        <dbReference type="ARBA" id="ARBA00022759"/>
    </source>
</evidence>
<evidence type="ECO:0000256" key="20">
    <source>
        <dbReference type="ARBA" id="ARBA00030754"/>
    </source>
</evidence>
<evidence type="ECO:0000259" key="24">
    <source>
        <dbReference type="PROSITE" id="PS52020"/>
    </source>
</evidence>
<dbReference type="Pfam" id="PF02407">
    <property type="entry name" value="Viral_Rep"/>
    <property type="match status" value="1"/>
</dbReference>
<dbReference type="SUPFAM" id="SSF52540">
    <property type="entry name" value="P-loop containing nucleoside triphosphate hydrolases"/>
    <property type="match status" value="1"/>
</dbReference>
<keyword evidence="16" id="KW-0067">ATP-binding</keyword>
<dbReference type="InterPro" id="IPR000605">
    <property type="entry name" value="Helicase_SF3_ssDNA/RNA_vir"/>
</dbReference>
<dbReference type="GO" id="GO:0006260">
    <property type="term" value="P:DNA replication"/>
    <property type="evidence" value="ECO:0007669"/>
    <property type="project" value="UniProtKB-KW"/>
</dbReference>
<gene>
    <name evidence="25" type="primary">rep</name>
</gene>
<dbReference type="EMBL" id="MK570199">
    <property type="protein sequence ID" value="QDJ95281.1"/>
    <property type="molecule type" value="Genomic_DNA"/>
</dbReference>
<evidence type="ECO:0000256" key="18">
    <source>
        <dbReference type="ARBA" id="ARBA00023125"/>
    </source>
</evidence>
<keyword evidence="11" id="KW-0479">Metal-binding</keyword>
<evidence type="ECO:0000256" key="15">
    <source>
        <dbReference type="ARBA" id="ARBA00022806"/>
    </source>
</evidence>
<dbReference type="GO" id="GO:0016787">
    <property type="term" value="F:hydrolase activity"/>
    <property type="evidence" value="ECO:0007669"/>
    <property type="project" value="UniProtKB-KW"/>
</dbReference>
<feature type="region of interest" description="Disordered" evidence="23">
    <location>
        <begin position="83"/>
        <end position="114"/>
    </location>
</feature>
<keyword evidence="18" id="KW-0238">DNA-binding</keyword>
<dbReference type="InterPro" id="IPR049912">
    <property type="entry name" value="CRESS_DNA_REP"/>
</dbReference>
<keyword evidence="14" id="KW-0378">Hydrolase</keyword>
<dbReference type="GO" id="GO:0016779">
    <property type="term" value="F:nucleotidyltransferase activity"/>
    <property type="evidence" value="ECO:0007669"/>
    <property type="project" value="UniProtKB-KW"/>
</dbReference>
<keyword evidence="15" id="KW-0347">Helicase</keyword>
<evidence type="ECO:0000256" key="3">
    <source>
        <dbReference type="ARBA" id="ARBA00004147"/>
    </source>
</evidence>
<keyword evidence="13" id="KW-0255">Endonuclease</keyword>
<evidence type="ECO:0000313" key="25">
    <source>
        <dbReference type="EMBL" id="QDJ95281.1"/>
    </source>
</evidence>
<dbReference type="SUPFAM" id="SSF55464">
    <property type="entry name" value="Origin of replication-binding domain, RBD-like"/>
    <property type="match status" value="1"/>
</dbReference>
<evidence type="ECO:0000256" key="2">
    <source>
        <dbReference type="ARBA" id="ARBA00001946"/>
    </source>
</evidence>
<keyword evidence="12" id="KW-0547">Nucleotide-binding</keyword>
<evidence type="ECO:0000256" key="21">
    <source>
        <dbReference type="ARBA" id="ARBA00032243"/>
    </source>
</evidence>
<evidence type="ECO:0000256" key="8">
    <source>
        <dbReference type="ARBA" id="ARBA00022695"/>
    </source>
</evidence>
<evidence type="ECO:0000256" key="16">
    <source>
        <dbReference type="ARBA" id="ARBA00022840"/>
    </source>
</evidence>
<dbReference type="GO" id="GO:0046872">
    <property type="term" value="F:metal ion binding"/>
    <property type="evidence" value="ECO:0007669"/>
    <property type="project" value="UniProtKB-KW"/>
</dbReference>
<comment type="similarity">
    <text evidence="4">Belongs to the nanoviruses/circoviruses replication-associated protein family.</text>
</comment>
<organism evidence="25 26">
    <name type="scientific">Capybara virus 37_cap1_578</name>
    <dbReference type="NCBI Taxonomy" id="2585066"/>
    <lineage>
        <taxon>Viruses</taxon>
        <taxon>Monodnaviria</taxon>
        <taxon>Shotokuvirae</taxon>
        <taxon>Cressdnaviricota</taxon>
        <taxon>Arfiviricetes</taxon>
        <taxon>Saturnivirales</taxon>
        <taxon>Mahapunaviridae</taxon>
        <taxon>Cursavirus</taxon>
        <taxon>Cursavirus zenis</taxon>
    </lineage>
</organism>
<evidence type="ECO:0000256" key="12">
    <source>
        <dbReference type="ARBA" id="ARBA00022741"/>
    </source>
</evidence>
<dbReference type="Gene3D" id="3.40.1310.20">
    <property type="match status" value="1"/>
</dbReference>
<comment type="catalytic activity">
    <reaction evidence="22">
        <text>ATP + H2O = ADP + phosphate + H(+)</text>
        <dbReference type="Rhea" id="RHEA:13065"/>
        <dbReference type="ChEBI" id="CHEBI:15377"/>
        <dbReference type="ChEBI" id="CHEBI:15378"/>
        <dbReference type="ChEBI" id="CHEBI:30616"/>
        <dbReference type="ChEBI" id="CHEBI:43474"/>
        <dbReference type="ChEBI" id="CHEBI:456216"/>
    </reaction>
</comment>
<evidence type="ECO:0000256" key="1">
    <source>
        <dbReference type="ARBA" id="ARBA00001936"/>
    </source>
</evidence>
<dbReference type="Pfam" id="PF00910">
    <property type="entry name" value="RNA_helicase"/>
    <property type="match status" value="1"/>
</dbReference>
<keyword evidence="7" id="KW-0808">Transferase</keyword>
<evidence type="ECO:0000256" key="11">
    <source>
        <dbReference type="ARBA" id="ARBA00022723"/>
    </source>
</evidence>
<evidence type="ECO:0000256" key="14">
    <source>
        <dbReference type="ARBA" id="ARBA00022801"/>
    </source>
</evidence>
<dbReference type="InterPro" id="IPR027417">
    <property type="entry name" value="P-loop_NTPase"/>
</dbReference>
<comment type="cofactor">
    <cofactor evidence="2">
        <name>Mg(2+)</name>
        <dbReference type="ChEBI" id="CHEBI:18420"/>
    </cofactor>
</comment>
<keyword evidence="26" id="KW-1185">Reference proteome</keyword>
<evidence type="ECO:0000256" key="9">
    <source>
        <dbReference type="ARBA" id="ARBA00022705"/>
    </source>
</evidence>
<keyword evidence="19" id="KW-0511">Multifunctional enzyme</keyword>
<dbReference type="Gene3D" id="3.40.50.300">
    <property type="entry name" value="P-loop containing nucleotide triphosphate hydrolases"/>
    <property type="match status" value="1"/>
</dbReference>
<dbReference type="GO" id="GO:0003724">
    <property type="term" value="F:RNA helicase activity"/>
    <property type="evidence" value="ECO:0007669"/>
    <property type="project" value="InterPro"/>
</dbReference>
<keyword evidence="10" id="KW-0540">Nuclease</keyword>
<comment type="subcellular location">
    <subcellularLocation>
        <location evidence="3">Host nucleus</location>
    </subcellularLocation>
</comment>
<evidence type="ECO:0000313" key="26">
    <source>
        <dbReference type="Proteomes" id="UP001230803"/>
    </source>
</evidence>
<dbReference type="PROSITE" id="PS52020">
    <property type="entry name" value="CRESS_DNA_REP"/>
    <property type="match status" value="1"/>
</dbReference>
<evidence type="ECO:0000256" key="5">
    <source>
        <dbReference type="ARBA" id="ARBA00014531"/>
    </source>
</evidence>
<protein>
    <recommendedName>
        <fullName evidence="5">Replication-associated protein</fullName>
    </recommendedName>
    <alternativeName>
        <fullName evidence="20">ATP-dependent helicase Rep</fullName>
    </alternativeName>
    <alternativeName>
        <fullName evidence="21">RepP</fullName>
    </alternativeName>
</protein>
<accession>A0A514TRZ7</accession>
<comment type="cofactor">
    <cofactor evidence="1">
        <name>Mn(2+)</name>
        <dbReference type="ChEBI" id="CHEBI:29035"/>
    </cofactor>
</comment>
<dbReference type="GO" id="GO:0000166">
    <property type="term" value="F:nucleotide binding"/>
    <property type="evidence" value="ECO:0007669"/>
    <property type="project" value="UniProtKB-KW"/>
</dbReference>
<keyword evidence="6" id="KW-1048">Host nucleus</keyword>
<keyword evidence="8" id="KW-0548">Nucleotidyltransferase</keyword>
<evidence type="ECO:0000256" key="10">
    <source>
        <dbReference type="ARBA" id="ARBA00022722"/>
    </source>
</evidence>
<dbReference type="GO" id="GO:0004519">
    <property type="term" value="F:endonuclease activity"/>
    <property type="evidence" value="ECO:0007669"/>
    <property type="project" value="UniProtKB-KW"/>
</dbReference>
<evidence type="ECO:0000256" key="4">
    <source>
        <dbReference type="ARBA" id="ARBA00008545"/>
    </source>
</evidence>
<evidence type="ECO:0000256" key="7">
    <source>
        <dbReference type="ARBA" id="ARBA00022679"/>
    </source>
</evidence>
<dbReference type="GO" id="GO:0003677">
    <property type="term" value="F:DNA binding"/>
    <property type="evidence" value="ECO:0007669"/>
    <property type="project" value="UniProtKB-KW"/>
</dbReference>
<dbReference type="Proteomes" id="UP001230803">
    <property type="component" value="Segment"/>
</dbReference>
<evidence type="ECO:0000256" key="17">
    <source>
        <dbReference type="ARBA" id="ARBA00023124"/>
    </source>
</evidence>
<evidence type="ECO:0000256" key="19">
    <source>
        <dbReference type="ARBA" id="ARBA00023268"/>
    </source>
</evidence>
<sequence length="283" mass="32244">MAPRRRATNWCFTINNPLPVDYDNLCARLDTADVNAKYWIAAREVGSGGTPHIQAFVSFRDRHDLHHVRDLIDPRGHYEIARGSASQNRSYCSKDGDFREGGTQPPAAAKKSRDDLGREFRVSISKGLGGILEFADTNPGVWYFSGHNLLRNSLAVMRPTERPSISVKWIYGAPGVGKSRFAHETLPNAYIKEPRTKWWNGYYGELECIIDDFGPGGIDINHLLRWFDRYKCLIENKGGMLPLNVVTFIITSNFHPRDIFKWGDEVHPQLPALERRCTMIHME</sequence>
<proteinExistence type="inferred from homology"/>
<evidence type="ECO:0000256" key="23">
    <source>
        <dbReference type="SAM" id="MobiDB-lite"/>
    </source>
</evidence>
<feature type="domain" description="CRESS-DNA virus Rep endonuclease" evidence="24">
    <location>
        <begin position="4"/>
        <end position="104"/>
    </location>
</feature>
<name>A0A514TRZ7_9VIRU</name>
<keyword evidence="9" id="KW-0235">DNA replication</keyword>